<dbReference type="InterPro" id="IPR002347">
    <property type="entry name" value="SDR_fam"/>
</dbReference>
<gene>
    <name evidence="3" type="primary">fabG_4</name>
    <name evidence="3" type="ORF">Athai_26310</name>
</gene>
<organism evidence="3 4">
    <name type="scientific">Actinocatenispora thailandica</name>
    <dbReference type="NCBI Taxonomy" id="227318"/>
    <lineage>
        <taxon>Bacteria</taxon>
        <taxon>Bacillati</taxon>
        <taxon>Actinomycetota</taxon>
        <taxon>Actinomycetes</taxon>
        <taxon>Micromonosporales</taxon>
        <taxon>Micromonosporaceae</taxon>
        <taxon>Actinocatenispora</taxon>
    </lineage>
</organism>
<proteinExistence type="inferred from homology"/>
<accession>A0A7R7DNX8</accession>
<dbReference type="Gene3D" id="3.40.50.720">
    <property type="entry name" value="NAD(P)-binding Rossmann-like Domain"/>
    <property type="match status" value="1"/>
</dbReference>
<dbReference type="PRINTS" id="PR00081">
    <property type="entry name" value="GDHRDH"/>
</dbReference>
<reference evidence="3 4" key="1">
    <citation type="submission" date="2020-08" db="EMBL/GenBank/DDBJ databases">
        <title>Whole genome shotgun sequence of Actinocatenispora thailandica NBRC 105041.</title>
        <authorList>
            <person name="Komaki H."/>
            <person name="Tamura T."/>
        </authorList>
    </citation>
    <scope>NUCLEOTIDE SEQUENCE [LARGE SCALE GENOMIC DNA]</scope>
    <source>
        <strain evidence="3 4">NBRC 105041</strain>
    </source>
</reference>
<keyword evidence="4" id="KW-1185">Reference proteome</keyword>
<evidence type="ECO:0000313" key="3">
    <source>
        <dbReference type="EMBL" id="BCJ35128.1"/>
    </source>
</evidence>
<dbReference type="Proteomes" id="UP000611640">
    <property type="component" value="Chromosome"/>
</dbReference>
<dbReference type="PRINTS" id="PR00080">
    <property type="entry name" value="SDRFAMILY"/>
</dbReference>
<dbReference type="InterPro" id="IPR036291">
    <property type="entry name" value="NAD(P)-bd_dom_sf"/>
</dbReference>
<dbReference type="CDD" id="cd05233">
    <property type="entry name" value="SDR_c"/>
    <property type="match status" value="1"/>
</dbReference>
<evidence type="ECO:0000313" key="4">
    <source>
        <dbReference type="Proteomes" id="UP000611640"/>
    </source>
</evidence>
<dbReference type="EMBL" id="AP023355">
    <property type="protein sequence ID" value="BCJ35128.1"/>
    <property type="molecule type" value="Genomic_DNA"/>
</dbReference>
<evidence type="ECO:0000256" key="2">
    <source>
        <dbReference type="ARBA" id="ARBA00023002"/>
    </source>
</evidence>
<sequence length="252" mass="25891">MGTLDGQIALVTGSSRGIGAGIAAELARQGAAVAVHGRDAAAVADVVARLRDAGGSALGVTGDVTRLDDIEAIRARLEAELGPVRILVANAGGSPTPPAVLEDISEQDWRAGVDTNLLATFLTLKCFLPGMKQRRAGSIVTISSAAGRRAHPRSPMAYAAAKAGIDLLTQQVAAQAGPYGIRANCVAPETIMTERNARMIPAGQQETLTEMHPLRRLGTPDDVARAVAFLVADGADWITGTVLDVAGGAVMV</sequence>
<dbReference type="AlphaFoldDB" id="A0A7R7DNX8"/>
<comment type="similarity">
    <text evidence="1">Belongs to the short-chain dehydrogenases/reductases (SDR) family.</text>
</comment>
<evidence type="ECO:0000256" key="1">
    <source>
        <dbReference type="ARBA" id="ARBA00006484"/>
    </source>
</evidence>
<dbReference type="GO" id="GO:0016491">
    <property type="term" value="F:oxidoreductase activity"/>
    <property type="evidence" value="ECO:0007669"/>
    <property type="project" value="UniProtKB-KW"/>
</dbReference>
<protein>
    <submittedName>
        <fullName evidence="3">Beta-ketoacyl-ACP reductase</fullName>
    </submittedName>
</protein>
<name>A0A7R7DNX8_9ACTN</name>
<dbReference type="KEGG" id="atl:Athai_26310"/>
<keyword evidence="2" id="KW-0560">Oxidoreductase</keyword>
<dbReference type="SUPFAM" id="SSF51735">
    <property type="entry name" value="NAD(P)-binding Rossmann-fold domains"/>
    <property type="match status" value="1"/>
</dbReference>
<dbReference type="Pfam" id="PF13561">
    <property type="entry name" value="adh_short_C2"/>
    <property type="match status" value="1"/>
</dbReference>
<dbReference type="FunFam" id="3.40.50.720:FF:000173">
    <property type="entry name" value="3-oxoacyl-[acyl-carrier protein] reductase"/>
    <property type="match status" value="1"/>
</dbReference>
<dbReference type="PANTHER" id="PTHR42879">
    <property type="entry name" value="3-OXOACYL-(ACYL-CARRIER-PROTEIN) REDUCTASE"/>
    <property type="match status" value="1"/>
</dbReference>
<dbReference type="RefSeq" id="WP_203961731.1">
    <property type="nucleotide sequence ID" value="NZ_AP023355.1"/>
</dbReference>
<dbReference type="InterPro" id="IPR050259">
    <property type="entry name" value="SDR"/>
</dbReference>